<dbReference type="PROSITE" id="PS51257">
    <property type="entry name" value="PROKAR_LIPOPROTEIN"/>
    <property type="match status" value="1"/>
</dbReference>
<comment type="caution">
    <text evidence="6">The sequence shown here is derived from an EMBL/GenBank/DDBJ whole genome shotgun (WGS) entry which is preliminary data.</text>
</comment>
<evidence type="ECO:0000256" key="4">
    <source>
        <dbReference type="RuleBase" id="RU003915"/>
    </source>
</evidence>
<sequence length="186" mass="21078">MRRIILGLLSFMILFSGCESENAKPQSDIELKKEIQEINSFIQKNPIPFVKEYNNPNLGVRVFWTEISGTGKNPSFGDTLQVDYVARYLRSNWVLDTSIQSVAEDYGMSLSKRNFMPLEYIFGSSFGRLISGFEIVFPLMEEGDKVIAFFPSRYVDGNSGQSHLPTNAPLIFELELLEIKSEAEAD</sequence>
<keyword evidence="3 4" id="KW-0413">Isomerase</keyword>
<evidence type="ECO:0000256" key="3">
    <source>
        <dbReference type="PROSITE-ProRule" id="PRU00277"/>
    </source>
</evidence>
<evidence type="ECO:0000259" key="5">
    <source>
        <dbReference type="PROSITE" id="PS50059"/>
    </source>
</evidence>
<evidence type="ECO:0000256" key="2">
    <source>
        <dbReference type="ARBA" id="ARBA00023110"/>
    </source>
</evidence>
<dbReference type="Gene3D" id="3.10.50.40">
    <property type="match status" value="1"/>
</dbReference>
<dbReference type="EMBL" id="JBHUIV010000034">
    <property type="protein sequence ID" value="MFD2203793.1"/>
    <property type="molecule type" value="Genomic_DNA"/>
</dbReference>
<organism evidence="6 7">
    <name type="scientific">Shivajiella indica</name>
    <dbReference type="NCBI Taxonomy" id="872115"/>
    <lineage>
        <taxon>Bacteria</taxon>
        <taxon>Pseudomonadati</taxon>
        <taxon>Bacteroidota</taxon>
        <taxon>Cytophagia</taxon>
        <taxon>Cytophagales</taxon>
        <taxon>Cyclobacteriaceae</taxon>
        <taxon>Shivajiella</taxon>
    </lineage>
</organism>
<keyword evidence="7" id="KW-1185">Reference proteome</keyword>
<comment type="catalytic activity">
    <reaction evidence="1 3 4">
        <text>[protein]-peptidylproline (omega=180) = [protein]-peptidylproline (omega=0)</text>
        <dbReference type="Rhea" id="RHEA:16237"/>
        <dbReference type="Rhea" id="RHEA-COMP:10747"/>
        <dbReference type="Rhea" id="RHEA-COMP:10748"/>
        <dbReference type="ChEBI" id="CHEBI:83833"/>
        <dbReference type="ChEBI" id="CHEBI:83834"/>
        <dbReference type="EC" id="5.2.1.8"/>
    </reaction>
</comment>
<evidence type="ECO:0000313" key="6">
    <source>
        <dbReference type="EMBL" id="MFD2203793.1"/>
    </source>
</evidence>
<dbReference type="InterPro" id="IPR046357">
    <property type="entry name" value="PPIase_dom_sf"/>
</dbReference>
<name>A0ABW5BG34_9BACT</name>
<dbReference type="GO" id="GO:0003755">
    <property type="term" value="F:peptidyl-prolyl cis-trans isomerase activity"/>
    <property type="evidence" value="ECO:0007669"/>
    <property type="project" value="UniProtKB-EC"/>
</dbReference>
<evidence type="ECO:0000313" key="7">
    <source>
        <dbReference type="Proteomes" id="UP001597414"/>
    </source>
</evidence>
<evidence type="ECO:0000256" key="1">
    <source>
        <dbReference type="ARBA" id="ARBA00000971"/>
    </source>
</evidence>
<reference evidence="7" key="1">
    <citation type="journal article" date="2019" name="Int. J. Syst. Evol. Microbiol.">
        <title>The Global Catalogue of Microorganisms (GCM) 10K type strain sequencing project: providing services to taxonomists for standard genome sequencing and annotation.</title>
        <authorList>
            <consortium name="The Broad Institute Genomics Platform"/>
            <consortium name="The Broad Institute Genome Sequencing Center for Infectious Disease"/>
            <person name="Wu L."/>
            <person name="Ma J."/>
        </authorList>
    </citation>
    <scope>NUCLEOTIDE SEQUENCE [LARGE SCALE GENOMIC DNA]</scope>
    <source>
        <strain evidence="7">KCTC 19812</strain>
    </source>
</reference>
<dbReference type="EC" id="5.2.1.8" evidence="4"/>
<dbReference type="RefSeq" id="WP_380806796.1">
    <property type="nucleotide sequence ID" value="NZ_JBHUIV010000034.1"/>
</dbReference>
<proteinExistence type="inferred from homology"/>
<dbReference type="Pfam" id="PF00254">
    <property type="entry name" value="FKBP_C"/>
    <property type="match status" value="1"/>
</dbReference>
<accession>A0ABW5BG34</accession>
<dbReference type="PROSITE" id="PS50059">
    <property type="entry name" value="FKBP_PPIASE"/>
    <property type="match status" value="1"/>
</dbReference>
<comment type="similarity">
    <text evidence="4">Belongs to the FKBP-type PPIase family.</text>
</comment>
<feature type="domain" description="PPIase FKBP-type" evidence="5">
    <location>
        <begin position="77"/>
        <end position="180"/>
    </location>
</feature>
<keyword evidence="2 3" id="KW-0697">Rotamase</keyword>
<protein>
    <recommendedName>
        <fullName evidence="4">Peptidyl-prolyl cis-trans isomerase</fullName>
        <ecNumber evidence="4">5.2.1.8</ecNumber>
    </recommendedName>
</protein>
<gene>
    <name evidence="6" type="ORF">ACFSKV_19610</name>
</gene>
<dbReference type="SUPFAM" id="SSF54534">
    <property type="entry name" value="FKBP-like"/>
    <property type="match status" value="1"/>
</dbReference>
<dbReference type="Proteomes" id="UP001597414">
    <property type="component" value="Unassembled WGS sequence"/>
</dbReference>
<dbReference type="InterPro" id="IPR001179">
    <property type="entry name" value="PPIase_FKBP_dom"/>
</dbReference>